<comment type="caution">
    <text evidence="1">The sequence shown here is derived from an EMBL/GenBank/DDBJ whole genome shotgun (WGS) entry which is preliminary data.</text>
</comment>
<reference evidence="1 2" key="2">
    <citation type="journal article" date="2022" name="Mol. Ecol. Resour.">
        <title>The genomes of chicory, endive, great burdock and yacon provide insights into Asteraceae paleo-polyploidization history and plant inulin production.</title>
        <authorList>
            <person name="Fan W."/>
            <person name="Wang S."/>
            <person name="Wang H."/>
            <person name="Wang A."/>
            <person name="Jiang F."/>
            <person name="Liu H."/>
            <person name="Zhao H."/>
            <person name="Xu D."/>
            <person name="Zhang Y."/>
        </authorList>
    </citation>
    <scope>NUCLEOTIDE SEQUENCE [LARGE SCALE GENOMIC DNA]</scope>
    <source>
        <strain evidence="2">cv. Yunnan</strain>
        <tissue evidence="1">Leaves</tissue>
    </source>
</reference>
<reference evidence="2" key="1">
    <citation type="journal article" date="2022" name="Mol. Ecol. Resour.">
        <title>The genomes of chicory, endive, great burdock and yacon provide insights into Asteraceae palaeo-polyploidization history and plant inulin production.</title>
        <authorList>
            <person name="Fan W."/>
            <person name="Wang S."/>
            <person name="Wang H."/>
            <person name="Wang A."/>
            <person name="Jiang F."/>
            <person name="Liu H."/>
            <person name="Zhao H."/>
            <person name="Xu D."/>
            <person name="Zhang Y."/>
        </authorList>
    </citation>
    <scope>NUCLEOTIDE SEQUENCE [LARGE SCALE GENOMIC DNA]</scope>
    <source>
        <strain evidence="2">cv. Yunnan</strain>
    </source>
</reference>
<gene>
    <name evidence="1" type="ORF">L1987_49293</name>
</gene>
<protein>
    <submittedName>
        <fullName evidence="1">Uncharacterized protein</fullName>
    </submittedName>
</protein>
<evidence type="ECO:0000313" key="1">
    <source>
        <dbReference type="EMBL" id="KAI3774732.1"/>
    </source>
</evidence>
<dbReference type="Proteomes" id="UP001056120">
    <property type="component" value="Linkage Group LG16"/>
</dbReference>
<evidence type="ECO:0000313" key="2">
    <source>
        <dbReference type="Proteomes" id="UP001056120"/>
    </source>
</evidence>
<keyword evidence="2" id="KW-1185">Reference proteome</keyword>
<proteinExistence type="predicted"/>
<name>A0ACB9FVY3_9ASTR</name>
<dbReference type="EMBL" id="CM042033">
    <property type="protein sequence ID" value="KAI3774732.1"/>
    <property type="molecule type" value="Genomic_DNA"/>
</dbReference>
<sequence length="747" mass="84569">MDPVVYGALEEICSQGVNGLTLRALWSKIHSHISSNGLDLCTDVKKALWSNLLNIPSLRFEYKGVSYDAGNPTIQLFEDSEAMDLKIVAAEHLINSFVGIYDIKASDAAVSQTQRRVLERLAIARTDGITQNELAKEFGIKNNNMYYILRNLETRGLIVRQSTIVRTKEAGNEEYKYGSIVNTNMLHLYRYAKHLGHLQRLEITKEDKAFTVNDNADREVASGDGVEERINDYVPAFRAICDRLEKADGKVLVVSDIKKELGYRKTHGHRAWRNILHKLKDAGLVEEFFATVNNKEVSCLRLLKNFSPETFMPKSHGGGDDDLDTEQQVKLAKRGQITDQLFELPIEQQIYDMIDAEGSKGLTLNEVYKRLGINNKRYYPRILDMVSRFQMHLDSEGLNRGVVYRVWTPGNYNAGVPNTPPGKSKYTKVEKSPTHAQAGQLMLTHVDAEASEEQSINPISSANDTWLESNDLQSEANDRVLDAELQTVTVKPSSNSFSLEISSSGLTAPRRRRSYTTYPCIGLNSVNSLREQRILEKLQEEKVAGSHLQLESMVEKCRSGLCLSDLPVHEYRSLMDTRATGRLSYLIDILRRLKLVRLIGGDIPVGPHTILRHSLEFKPYIEEPVGMVLPYTGVNSFDLRPHVRHDFVLASKISVDEYWNTLEYCYAASDPKAALHAFPGSTVHEVFVSRSWASVRVMTAHQRAELFKLVANEDIDKKITYKKCEKIAEKLNLTLEQVLRKTKIGYW</sequence>
<organism evidence="1 2">
    <name type="scientific">Smallanthus sonchifolius</name>
    <dbReference type="NCBI Taxonomy" id="185202"/>
    <lineage>
        <taxon>Eukaryota</taxon>
        <taxon>Viridiplantae</taxon>
        <taxon>Streptophyta</taxon>
        <taxon>Embryophyta</taxon>
        <taxon>Tracheophyta</taxon>
        <taxon>Spermatophyta</taxon>
        <taxon>Magnoliopsida</taxon>
        <taxon>eudicotyledons</taxon>
        <taxon>Gunneridae</taxon>
        <taxon>Pentapetalae</taxon>
        <taxon>asterids</taxon>
        <taxon>campanulids</taxon>
        <taxon>Asterales</taxon>
        <taxon>Asteraceae</taxon>
        <taxon>Asteroideae</taxon>
        <taxon>Heliantheae alliance</taxon>
        <taxon>Millerieae</taxon>
        <taxon>Smallanthus</taxon>
    </lineage>
</organism>
<accession>A0ACB9FVY3</accession>